<feature type="region of interest" description="Disordered" evidence="1">
    <location>
        <begin position="1"/>
        <end position="71"/>
    </location>
</feature>
<dbReference type="EMBL" id="MN741029">
    <property type="protein sequence ID" value="QHU23430.1"/>
    <property type="molecule type" value="Genomic_DNA"/>
</dbReference>
<accession>A0A6C0L3K1</accession>
<sequence>MVKRIPRKRPRGKTQKRRVDKRRTQKRRIDKRRTQKRRVDKRRIDKRHVDKRRTQKRRRSKRGGGRWDKLKNLLTRATTRGMGQSGYRGSVAGIGALSRPGTKIPPRNLLQPLPPLPPATAPSWNQVMPRSGSVAPVPIAPVPVATAPRRTDVLKTLIAEETDDQIREQYLGEYKRLKHADIVEKMKTRIDEKITEDANRELAYGAIPLEQGTDENTSDIFDNMVLPEYNEQVEEKRENEDEGKTEIIKARLKELDRQINKNTKLLKGMKEKEWFKELQTYIQEGQSYQEAQRGQRGLPIRSYLIYAYKLTELYGRGNPPLYELPPGLDEELYDLPIHVRFPIDRGLMEGYFYSKDIQLFPKEEVDIDSDPRLRPKRVINTVLPSLGKEYSCGKGKGPVERSTIRLKELLKYVKKIHKTPNRLALRLPPLDAYGREISRYAGIRWEPVGNWGVAWSALGGGARTGHETTPWSASDMERTYVQKLKELEGSPHSGWRDPSLSDHEIEGDKLNKIKCFLQKYRILFTRQTEIELYLRALDSGRLKGTAYASQTPTMEKNEKEYLGKWEELQKTFYLLDKDLREKEKLRKDICLPSCFGGDNHHKNCPLYKGKEKVERHVCGPSCFGGINHHKTCPLYKDYKNA</sequence>
<organism evidence="2">
    <name type="scientific">viral metagenome</name>
    <dbReference type="NCBI Taxonomy" id="1070528"/>
    <lineage>
        <taxon>unclassified sequences</taxon>
        <taxon>metagenomes</taxon>
        <taxon>organismal metagenomes</taxon>
    </lineage>
</organism>
<proteinExistence type="predicted"/>
<reference evidence="2" key="1">
    <citation type="journal article" date="2020" name="Nature">
        <title>Giant virus diversity and host interactions through global metagenomics.</title>
        <authorList>
            <person name="Schulz F."/>
            <person name="Roux S."/>
            <person name="Paez-Espino D."/>
            <person name="Jungbluth S."/>
            <person name="Walsh D.A."/>
            <person name="Denef V.J."/>
            <person name="McMahon K.D."/>
            <person name="Konstantinidis K.T."/>
            <person name="Eloe-Fadrosh E.A."/>
            <person name="Kyrpides N.C."/>
            <person name="Woyke T."/>
        </authorList>
    </citation>
    <scope>NUCLEOTIDE SEQUENCE</scope>
    <source>
        <strain evidence="2">GVMAG-S-ERX555907-94</strain>
    </source>
</reference>
<protein>
    <submittedName>
        <fullName evidence="2">Uncharacterized protein</fullName>
    </submittedName>
</protein>
<name>A0A6C0L3K1_9ZZZZ</name>
<evidence type="ECO:0000313" key="2">
    <source>
        <dbReference type="EMBL" id="QHU23430.1"/>
    </source>
</evidence>
<evidence type="ECO:0000256" key="1">
    <source>
        <dbReference type="SAM" id="MobiDB-lite"/>
    </source>
</evidence>
<feature type="compositionally biased region" description="Basic residues" evidence="1">
    <location>
        <begin position="1"/>
        <end position="64"/>
    </location>
</feature>
<dbReference type="AlphaFoldDB" id="A0A6C0L3K1"/>